<proteinExistence type="predicted"/>
<dbReference type="PANTHER" id="PTHR45339:SF1">
    <property type="entry name" value="HYBRID SIGNAL TRANSDUCTION HISTIDINE KINASE J"/>
    <property type="match status" value="1"/>
</dbReference>
<dbReference type="SMART" id="SM00448">
    <property type="entry name" value="REC"/>
    <property type="match status" value="1"/>
</dbReference>
<evidence type="ECO:0000256" key="14">
    <source>
        <dbReference type="SAM" id="Coils"/>
    </source>
</evidence>
<keyword evidence="7" id="KW-0547">Nucleotide-binding</keyword>
<evidence type="ECO:0000256" key="7">
    <source>
        <dbReference type="ARBA" id="ARBA00022741"/>
    </source>
</evidence>
<evidence type="ECO:0000256" key="11">
    <source>
        <dbReference type="ARBA" id="ARBA00023012"/>
    </source>
</evidence>
<dbReference type="AlphaFoldDB" id="A0A3S2Y4G7"/>
<keyword evidence="12 15" id="KW-0472">Membrane</keyword>
<sequence>MPCFSQSPGPGGGALFEYLQKLLHAQGYAPHGYCLLWQPELIWTHVIADAVTALAYLTIPVALVVLVRKRGDIAFSWIFFCFAVFILACGATHIISIITLWWPIYGIQALVKALTAVVSVATALVLWPLMPKLLAIPSPTQLRLANEALAERIVERDAAICQLQEEIAERQRAEALLEEKGRELAAAKAVAESASQAKSHFLANMSHELRTPLNAVMGYAQLLMRDQGLAQRHKDAASTIHDSGAHLLTLINDILDLSKIEAGKFELYPASVDLPGFLHGIGAIMRVRTEEKAIGFTCDFAPDLPAFVLADEKRLRQVLLNLLSNAAKFTDRGGVTLAVSVLVTQDAEVRLNFSVRDTGIGIAAEDVANIFKPFEQVGATDRRAGGTGLGLSITRQLIEMMGSELKVESTPGEGSLFWFDVALPVTHVQPASSDRARDCTGYRGERKTVLVVDDITANREVMVAMLAELGFVVEQAPDARAGIAQALDNPPDLVLMDIRMPVMDGLEAICVLRQNPRFDTIPIMAVSSGISPENQARALEAGACSFLPKPLERAELVRLVGEALAMDWIVEEEAPAPVEQAMLHPKPEELGDLHAAAMAGNMRQVRAEAEKLAKAQAAYAPFADAVTTMARAFQSQALLALIEGAMEARA</sequence>
<dbReference type="InterPro" id="IPR005467">
    <property type="entry name" value="His_kinase_dom"/>
</dbReference>
<dbReference type="InterPro" id="IPR011006">
    <property type="entry name" value="CheY-like_superfamily"/>
</dbReference>
<evidence type="ECO:0000259" key="16">
    <source>
        <dbReference type="PROSITE" id="PS50109"/>
    </source>
</evidence>
<dbReference type="Pfam" id="PF25487">
    <property type="entry name" value="ETR1_N"/>
    <property type="match status" value="1"/>
</dbReference>
<dbReference type="Pfam" id="PF02518">
    <property type="entry name" value="HATPase_c"/>
    <property type="match status" value="1"/>
</dbReference>
<evidence type="ECO:0000256" key="1">
    <source>
        <dbReference type="ARBA" id="ARBA00000085"/>
    </source>
</evidence>
<dbReference type="GO" id="GO:0016020">
    <property type="term" value="C:membrane"/>
    <property type="evidence" value="ECO:0007669"/>
    <property type="project" value="UniProtKB-SubCell"/>
</dbReference>
<dbReference type="Pfam" id="PF00512">
    <property type="entry name" value="HisKA"/>
    <property type="match status" value="1"/>
</dbReference>
<evidence type="ECO:0000259" key="17">
    <source>
        <dbReference type="PROSITE" id="PS50110"/>
    </source>
</evidence>
<dbReference type="Pfam" id="PF00072">
    <property type="entry name" value="Response_reg"/>
    <property type="match status" value="1"/>
</dbReference>
<dbReference type="InterPro" id="IPR004358">
    <property type="entry name" value="Sig_transdc_His_kin-like_C"/>
</dbReference>
<feature type="domain" description="Histidine kinase" evidence="16">
    <location>
        <begin position="204"/>
        <end position="425"/>
    </location>
</feature>
<keyword evidence="8" id="KW-0418">Kinase</keyword>
<comment type="catalytic activity">
    <reaction evidence="1">
        <text>ATP + protein L-histidine = ADP + protein N-phospho-L-histidine.</text>
        <dbReference type="EC" id="2.7.13.3"/>
    </reaction>
</comment>
<dbReference type="SUPFAM" id="SSF52172">
    <property type="entry name" value="CheY-like"/>
    <property type="match status" value="1"/>
</dbReference>
<evidence type="ECO:0000256" key="2">
    <source>
        <dbReference type="ARBA" id="ARBA00004370"/>
    </source>
</evidence>
<gene>
    <name evidence="18" type="ORF">EOE18_16690</name>
</gene>
<dbReference type="OrthoDB" id="9801651at2"/>
<dbReference type="SUPFAM" id="SSF55874">
    <property type="entry name" value="ATPase domain of HSP90 chaperone/DNA topoisomerase II/histidine kinase"/>
    <property type="match status" value="1"/>
</dbReference>
<evidence type="ECO:0000256" key="12">
    <source>
        <dbReference type="ARBA" id="ARBA00023136"/>
    </source>
</evidence>
<dbReference type="SMART" id="SM00388">
    <property type="entry name" value="HisKA"/>
    <property type="match status" value="1"/>
</dbReference>
<dbReference type="PROSITE" id="PS50109">
    <property type="entry name" value="HIS_KIN"/>
    <property type="match status" value="1"/>
</dbReference>
<feature type="transmembrane region" description="Helical" evidence="15">
    <location>
        <begin position="74"/>
        <end position="104"/>
    </location>
</feature>
<dbReference type="CDD" id="cd16922">
    <property type="entry name" value="HATPase_EvgS-ArcB-TorS-like"/>
    <property type="match status" value="1"/>
</dbReference>
<dbReference type="EMBL" id="SACO01000018">
    <property type="protein sequence ID" value="RVU03251.1"/>
    <property type="molecule type" value="Genomic_DNA"/>
</dbReference>
<evidence type="ECO:0000256" key="6">
    <source>
        <dbReference type="ARBA" id="ARBA00022692"/>
    </source>
</evidence>
<dbReference type="EC" id="2.7.13.3" evidence="3"/>
<dbReference type="InterPro" id="IPR001789">
    <property type="entry name" value="Sig_transdc_resp-reg_receiver"/>
</dbReference>
<dbReference type="PROSITE" id="PS50110">
    <property type="entry name" value="RESPONSE_REGULATORY"/>
    <property type="match status" value="1"/>
</dbReference>
<keyword evidence="9" id="KW-0067">ATP-binding</keyword>
<evidence type="ECO:0000313" key="18">
    <source>
        <dbReference type="EMBL" id="RVU03251.1"/>
    </source>
</evidence>
<dbReference type="Gene3D" id="3.40.50.2300">
    <property type="match status" value="1"/>
</dbReference>
<dbReference type="InterPro" id="IPR003594">
    <property type="entry name" value="HATPase_dom"/>
</dbReference>
<keyword evidence="5" id="KW-0808">Transferase</keyword>
<dbReference type="SUPFAM" id="SSF47384">
    <property type="entry name" value="Homodimeric domain of signal transducing histidine kinase"/>
    <property type="match status" value="1"/>
</dbReference>
<dbReference type="FunFam" id="3.30.565.10:FF:000010">
    <property type="entry name" value="Sensor histidine kinase RcsC"/>
    <property type="match status" value="1"/>
</dbReference>
<dbReference type="InterPro" id="IPR003661">
    <property type="entry name" value="HisK_dim/P_dom"/>
</dbReference>
<evidence type="ECO:0000256" key="13">
    <source>
        <dbReference type="PROSITE-ProRule" id="PRU00169"/>
    </source>
</evidence>
<reference evidence="18 19" key="1">
    <citation type="submission" date="2019-01" db="EMBL/GenBank/DDBJ databases">
        <authorList>
            <person name="Chen W.-M."/>
        </authorList>
    </citation>
    <scope>NUCLEOTIDE SEQUENCE [LARGE SCALE GENOMIC DNA]</scope>
    <source>
        <strain evidence="18 19">FSY-9</strain>
    </source>
</reference>
<accession>A0A3S2Y4G7</accession>
<evidence type="ECO:0000313" key="19">
    <source>
        <dbReference type="Proteomes" id="UP000282837"/>
    </source>
</evidence>
<evidence type="ECO:0000256" key="5">
    <source>
        <dbReference type="ARBA" id="ARBA00022679"/>
    </source>
</evidence>
<evidence type="ECO:0000256" key="4">
    <source>
        <dbReference type="ARBA" id="ARBA00022553"/>
    </source>
</evidence>
<evidence type="ECO:0000256" key="8">
    <source>
        <dbReference type="ARBA" id="ARBA00022777"/>
    </source>
</evidence>
<dbReference type="Gene3D" id="1.10.287.130">
    <property type="match status" value="1"/>
</dbReference>
<keyword evidence="19" id="KW-1185">Reference proteome</keyword>
<keyword evidence="10 15" id="KW-1133">Transmembrane helix</keyword>
<dbReference type="InterPro" id="IPR036890">
    <property type="entry name" value="HATPase_C_sf"/>
</dbReference>
<evidence type="ECO:0000256" key="9">
    <source>
        <dbReference type="ARBA" id="ARBA00022840"/>
    </source>
</evidence>
<dbReference type="InterPro" id="IPR036097">
    <property type="entry name" value="HisK_dim/P_sf"/>
</dbReference>
<protein>
    <recommendedName>
        <fullName evidence="3">histidine kinase</fullName>
        <ecNumber evidence="3">2.7.13.3</ecNumber>
    </recommendedName>
</protein>
<comment type="subcellular location">
    <subcellularLocation>
        <location evidence="2">Membrane</location>
    </subcellularLocation>
</comment>
<feature type="transmembrane region" description="Helical" evidence="15">
    <location>
        <begin position="42"/>
        <end position="67"/>
    </location>
</feature>
<feature type="coiled-coil region" evidence="14">
    <location>
        <begin position="163"/>
        <end position="190"/>
    </location>
</feature>
<dbReference type="Gene3D" id="3.30.565.10">
    <property type="entry name" value="Histidine kinase-like ATPase, C-terminal domain"/>
    <property type="match status" value="1"/>
</dbReference>
<feature type="domain" description="Response regulatory" evidence="17">
    <location>
        <begin position="448"/>
        <end position="564"/>
    </location>
</feature>
<evidence type="ECO:0000256" key="15">
    <source>
        <dbReference type="SAM" id="Phobius"/>
    </source>
</evidence>
<dbReference type="Proteomes" id="UP000282837">
    <property type="component" value="Unassembled WGS sequence"/>
</dbReference>
<evidence type="ECO:0000256" key="3">
    <source>
        <dbReference type="ARBA" id="ARBA00012438"/>
    </source>
</evidence>
<dbReference type="SMART" id="SM00387">
    <property type="entry name" value="HATPase_c"/>
    <property type="match status" value="1"/>
</dbReference>
<feature type="modified residue" description="4-aspartylphosphate" evidence="13">
    <location>
        <position position="497"/>
    </location>
</feature>
<dbReference type="FunFam" id="1.10.287.130:FF:000004">
    <property type="entry name" value="Ethylene receptor 1"/>
    <property type="match status" value="1"/>
</dbReference>
<evidence type="ECO:0000256" key="10">
    <source>
        <dbReference type="ARBA" id="ARBA00022989"/>
    </source>
</evidence>
<dbReference type="PRINTS" id="PR00344">
    <property type="entry name" value="BCTRLSENSOR"/>
</dbReference>
<dbReference type="PANTHER" id="PTHR45339">
    <property type="entry name" value="HYBRID SIGNAL TRANSDUCTION HISTIDINE KINASE J"/>
    <property type="match status" value="1"/>
</dbReference>
<dbReference type="CDD" id="cd17546">
    <property type="entry name" value="REC_hyHK_CKI1_RcsC-like"/>
    <property type="match status" value="1"/>
</dbReference>
<dbReference type="InterPro" id="IPR058544">
    <property type="entry name" value="ETR1_N"/>
</dbReference>
<dbReference type="CDD" id="cd00082">
    <property type="entry name" value="HisKA"/>
    <property type="match status" value="1"/>
</dbReference>
<keyword evidence="11" id="KW-0902">Two-component regulatory system</keyword>
<keyword evidence="4 13" id="KW-0597">Phosphoprotein</keyword>
<organism evidence="18 19">
    <name type="scientific">Novosphingobium umbonatum</name>
    <dbReference type="NCBI Taxonomy" id="1908524"/>
    <lineage>
        <taxon>Bacteria</taxon>
        <taxon>Pseudomonadati</taxon>
        <taxon>Pseudomonadota</taxon>
        <taxon>Alphaproteobacteria</taxon>
        <taxon>Sphingomonadales</taxon>
        <taxon>Sphingomonadaceae</taxon>
        <taxon>Novosphingobium</taxon>
    </lineage>
</organism>
<keyword evidence="6 15" id="KW-0812">Transmembrane</keyword>
<dbReference type="GO" id="GO:0005524">
    <property type="term" value="F:ATP binding"/>
    <property type="evidence" value="ECO:0007669"/>
    <property type="project" value="UniProtKB-KW"/>
</dbReference>
<dbReference type="GO" id="GO:0000155">
    <property type="term" value="F:phosphorelay sensor kinase activity"/>
    <property type="evidence" value="ECO:0007669"/>
    <property type="project" value="InterPro"/>
</dbReference>
<keyword evidence="14" id="KW-0175">Coiled coil</keyword>
<name>A0A3S2Y4G7_9SPHN</name>
<comment type="caution">
    <text evidence="18">The sequence shown here is derived from an EMBL/GenBank/DDBJ whole genome shotgun (WGS) entry which is preliminary data.</text>
</comment>